<keyword evidence="3" id="KW-0677">Repeat</keyword>
<feature type="transmembrane region" description="Helical" evidence="7">
    <location>
        <begin position="3774"/>
        <end position="3797"/>
    </location>
</feature>
<evidence type="ECO:0000256" key="7">
    <source>
        <dbReference type="SAM" id="Phobius"/>
    </source>
</evidence>
<keyword evidence="10" id="KW-1185">Reference proteome</keyword>
<keyword evidence="2 7" id="KW-0812">Transmembrane</keyword>
<dbReference type="PANTHER" id="PTHR13715:SF99">
    <property type="entry name" value="INOSITOL 1,4,5-TRISPHOSPHATE RECEPTOR-LIKE PROTEIN A"/>
    <property type="match status" value="1"/>
</dbReference>
<dbReference type="GO" id="GO:0005216">
    <property type="term" value="F:monoatomic ion channel activity"/>
    <property type="evidence" value="ECO:0007669"/>
    <property type="project" value="InterPro"/>
</dbReference>
<dbReference type="Pfam" id="PF02815">
    <property type="entry name" value="MIR"/>
    <property type="match status" value="1"/>
</dbReference>
<feature type="compositionally biased region" description="Low complexity" evidence="6">
    <location>
        <begin position="1914"/>
        <end position="1926"/>
    </location>
</feature>
<dbReference type="EMBL" id="BRXX01000200">
    <property type="protein sequence ID" value="GMH97427.1"/>
    <property type="molecule type" value="Genomic_DNA"/>
</dbReference>
<dbReference type="SUPFAM" id="SSF100909">
    <property type="entry name" value="IP3 receptor type 1 binding core, domain 2"/>
    <property type="match status" value="1"/>
</dbReference>
<feature type="region of interest" description="Disordered" evidence="6">
    <location>
        <begin position="458"/>
        <end position="477"/>
    </location>
</feature>
<dbReference type="PROSITE" id="PS50890">
    <property type="entry name" value="PUA"/>
    <property type="match status" value="1"/>
</dbReference>
<feature type="transmembrane region" description="Helical" evidence="7">
    <location>
        <begin position="3659"/>
        <end position="3678"/>
    </location>
</feature>
<evidence type="ECO:0000256" key="4">
    <source>
        <dbReference type="ARBA" id="ARBA00022989"/>
    </source>
</evidence>
<sequence>MSSPKRNTPPPPSPRILVGDAPAQRQNLLNFTSRRRSPIASTAPQFQPYLMRSPFLQSVQSREAALRQKRHQSTRRRLGSEAKDVVGAGLGVVKGVVGTAFGVLGTVVETGAKAVGQNTDGVGPLLPPMTLQGGPMRNIFKNNIISDNLRHHFQKLGIKSPFDVEREKEAKGGVRSKFVPLMSGDIVYLSATVPGPQRSATTLYLSSTGTMNHGLGGLEVQEAEDPEDIYWCLFRVWYRENYSDWHVDERRPCFSVGEHGEYALESLHDMMATLSEDEEVVAGKEDYSGTTQTNNDDEAMYKDMIHGPGGRRFITYDKEVVFEHVATGQVLASLNDVGSLVDQDASKICLIDKVQASNGRFKNMVKKEKTQTETFFTVAPRFKSRVAGRVYDGDLVRVNGASSGGRLHFSGSHGVIDSLSRVKVREANLSSFHKVLETQSHVQAEVLKRQQVRKNSHVAHTHTHTSLNSKRNPTPSVSSVQMLHQHNHTQSLASLPSRGETVLSIKRFSKWTPPGTYLHYGDCIRLLNPEIDAYLWCCTGTETPKEAFFRKVRHSSAVQVGGEFDNDVASVITACKSIFMVERMDKLTGGPVRWGETLRLKHLVTGKYLHVAKADDSSQEPEHKTSIFQERVHHQKQKKEYKLTLVDFSSDVVGEPSENELEDEKWIGSLLDFSPVNGRNKTDDQGAAKLQLINAKNCYAVLSHSFVSTSGEVNSDEENAAAADDLNSGTGRCFLHASDRKKETKPVYLHSIFDQRPGAQVQVFSKGEHGNTAEQPRPPASQIGSFTSQFHEKDACKVEVVGWKELQGIMFALSCKKVAQTHMSRVYAFANRRREGEETSFSEESTGSVLKMLHNVRRYASGTAIFPSEIREEQESDGGIHELEIIERKRAAISIIQGTKLLDVLFAMLAAPRHAGLNKKHVTNEDKLAKVHIEIAETIKVATSDVTSQIYVAMQSYKAGPKAGTGYLAELVKQMSWNFGAASLLDSIVTNNKVLTHKLVNEKLVEFFVKSLCEQGPARPTLDFLTSINLCVVSNTGETEPVVQCQETLCKFLFPTFGYDAGQVGLMERRRFNRRQVLIETVLAIDKGVNADFIRDYSVHPSSPNSPHRNKNLSNSPDKHGFQLMVSWEGINDYKAGSAEAKNAHALFYSYTNLFGMKKDAFEAGDPSHNWDISPQSWVEYERTFFQGDNLPKRNWLPLSDFMWTVDPEAHHGTDNWAQMKVEIKSKPSRIQRFMRAQKLASYYLGILHLFTNMCKHRSNRVISHLEKQFSYECLVAGVSDRHLPDVTRSALAELMISLYLDRYPHEALLLPRVVRSYDVKAVQISDDCSKDCDFCLPCFRNDTDGSRLSMGPGKGQPYQEEEEIEVPSINLNSPTSDRDFEGVYFLPNTVMSDKSPDKFKNLQRVIISVLKSSKMIDQLAVRPSNRAEAKHYADRIKLTLSLLSMSKRLLLSGFFPKVELVNELLNHSIRLMHKPSKSEFEEAASSTLGTALGAVGSGLHLGTAVAGGVFGGLGSLLKTQKSDIGIEMKETKNRRSTMAIRNQESMRHISNARSRKAQIDREDAAELIRKFRDGDEEDVIHKIGAELFKFLKKYDEKTRDENSKNNKPASEQKEDEIFERQRQNALGRWSASNIIGNEAKKLDVPTHMSVLMFDTATKIEKAAEIWSTDLAEEKQKHQYSEIGGVTPLLCSKTNPEVDLLPEPTELWEYVEDTWVLSDKVDGVESKDPHKWCYAVKWPQEGENIFGGKKWWPKNGPLSFCRVRKWVRHRARATAVELAIRYSFNLDKISISEAFRKSALQNKTSKGVIDIEIAAKFLSEAVEANKREEANPSGEGKADQASDLNAISDTGEAISTLKSEIAGAVQDTIHCRSYICDMLMYACGVALDVRITTVAGKIKYAIENDVTLYSDGTSVHSSSRASTDSSRSARSESSKKLKKLGSNVVTAGASELFEGAATSIGQVRVDKSIIGTNLQEDVVVHGILLKHKWAKHSKTSLVLTMDGMDLFDSLFVHSPDDTSMSRFDIGDPSDTLTARTLLGCLVTEKSGLLAEKILCTLFLHHSRKSLLVHRLSELHFLIDDEAFRLHKMILNNLAILRNNVGSFYSWGQGTKAKGEAFFDDNPNDDNHRDSMGYMRNSTDAAAFGDMSRNMLKKTLKIIKELTDACYKIKKHKRRMSGMEMHLTSGNNGEKVPAEDRQTMMRKLEVHMVFVELLEIREEFDSDDIGCSIMLKKLQSAGNDFLTAFMDDNEGNKLEVIRTGAIQTFLSHVGKGRGVSRVLASIYKDSPRLVRDVPRSIVVDFATHIHTWREELRNLFFYLDFFRNLLVAGKLPMRRNQKVVMNIFTDTAFSNCLLTYCATGKSGGPSGAKRRGRTIDYGSGIEKKVVLSEPAEERRMLLEEFQRRGGDDSDQKKTFENILLSQAIPPLASNKMSTVERKMYFHARVIELLGLCCTGNVDTTELTAARTVPFNEVYSFFSDDTYAQDTPFLWTAFARFTGNVYFDTDSNSSMSAEGRMHDMTSAWSVVEKISETVNEFTKELRSISEKQQRSPAEPPLSPDSVNFSPELEPSYTVTRRSVLRECVVAGLFAAEAFYRCVVKNYKVESAAYSSAETNKDRLAQTATENLKICLKTLCVDPEFDAGFNSDEKKILNEACLVLSVLGVDEQFANTDTPDGASTRSNDVKFSASSSTSDNTSDHRGSVQFENNPMPATTDKKKSVKDEKSEFAWSVQSSEYVNKQMIAEFDALTKLVLKFGQEKGSKGGKSAKNKTSKKMGKKKKKKKQAVKIDDMSYSTNPQFDTLIKRLVEHVRRLVAGLIKGQDRYNMSAGEKNGGLLTNCLLGFRSSAPLVLRLLRSCITHASWMWEDDFSLPGFEDAEKVKLLNLKKVEAMQDVMVRCGAAELVVDLIAGLSDGQTSAGDQQTTTSAANSEYVKEEALRFANVLLDGGNREVQDKIYGYLSINSSAAYKFFGGVHGRMIKANRCSVSIRRWIEYKMNGEGEMTAEEKDGIKELSQVKSDLKIDLIFRMLQLLAEGHNSQMQKLLQDQSVLGLTKSRDLVKCGADLIINSAFAVEAVEKMAPEGLAELCQLFDFLTECVQGPCGQNQKLLAQTQISEAAQVIMRVKFSNRHISTSSSDGDDKDHQEPLNEKQLNQKNRLIRKLVLSAVKTLNSMVEGREEDESCLVHSYLCQKLKPHFMIERAVIAYQSHKECKRFANSGLVGNLRVVGLHSLPFIKFFLGAVERMAQNQKIKDIKAFYKEQSENSFMIGIEIIMLMIRLSHIDPKFDPVISADTSSVSSQTSEGFVSSFFDSIFGEHVSVGDDDDDEEDVVLLAKETGNIQGHDAGLGMDGGGNAIDDVKSKRQHQLKLKKLYVQKKALSFFRQKLRSVEVCWGSGGLSTVYFPIPEEGAHMSGEIVDDLNSRLDYGSEERVKELMKMVPEVYDELKWHQTLEHFGIPQKQSTNQLNNVTFLISLIINFLMLISLKYETGENSPSYSDSQLADYTHFFGLINSGLALAKLIHIATFKLPVQYKKMVRVRKRAKFFGGATFSEKKSAFLSSLTKPIGLNLLIFFASYIARIAYGDDVFTDGGFPYYALWSSYGLNAYVALSSINKVSVSVGYSTKFLFWYSFVWKVQTIMGFYGIMFVSAILGTKYSKTYPLFYAIQLFTIVPMSPTLNAVMKSVTIPGNQLLMTAVLGLIIIYAFSLLGFFFFHTTGEMVTGDDGDTYDECSNMIDCYKSFVRNGLMYGGGIGDYISGDLENIPQMQDNLHYWSRLIFDLSFFIIIIVLLLNIIFGIILDTFSALREQQNERKELSSNRCFICGLSRDSFEDMKQMGGKGFAYHNASEHNIFDYIYFQIYLANKNDTEFNGAETFVNECVQKEDTIWIPEGQALQIPRVDANAEREKKLEDLFKAMNERQISTKDSIAAEISKMASSVDRQMGMFRKQISSLKGEVKGLKGELEERDKK</sequence>
<dbReference type="Pfam" id="PF00520">
    <property type="entry name" value="Ion_trans"/>
    <property type="match status" value="1"/>
</dbReference>
<evidence type="ECO:0000256" key="1">
    <source>
        <dbReference type="ARBA" id="ARBA00004141"/>
    </source>
</evidence>
<feature type="compositionally biased region" description="Basic residues" evidence="6">
    <location>
        <begin position="2763"/>
        <end position="2783"/>
    </location>
</feature>
<feature type="transmembrane region" description="Helical" evidence="7">
    <location>
        <begin position="3690"/>
        <end position="3711"/>
    </location>
</feature>
<feature type="region of interest" description="Disordered" evidence="6">
    <location>
        <begin position="2669"/>
        <end position="2719"/>
    </location>
</feature>
<dbReference type="InterPro" id="IPR005821">
    <property type="entry name" value="Ion_trans_dom"/>
</dbReference>
<evidence type="ECO:0000313" key="10">
    <source>
        <dbReference type="Proteomes" id="UP001165160"/>
    </source>
</evidence>
<keyword evidence="4 7" id="KW-1133">Transmembrane helix</keyword>
<keyword evidence="5 7" id="KW-0472">Membrane</keyword>
<dbReference type="PANTHER" id="PTHR13715">
    <property type="entry name" value="RYANODINE RECEPTOR AND IP3 RECEPTOR"/>
    <property type="match status" value="1"/>
</dbReference>
<evidence type="ECO:0000256" key="3">
    <source>
        <dbReference type="ARBA" id="ARBA00022737"/>
    </source>
</evidence>
<gene>
    <name evidence="9" type="ORF">TrVE_jg3229</name>
</gene>
<reference evidence="10" key="1">
    <citation type="journal article" date="2023" name="Commun. Biol.">
        <title>Genome analysis of Parmales, the sister group of diatoms, reveals the evolutionary specialization of diatoms from phago-mixotrophs to photoautotrophs.</title>
        <authorList>
            <person name="Ban H."/>
            <person name="Sato S."/>
            <person name="Yoshikawa S."/>
            <person name="Yamada K."/>
            <person name="Nakamura Y."/>
            <person name="Ichinomiya M."/>
            <person name="Sato N."/>
            <person name="Blanc-Mathieu R."/>
            <person name="Endo H."/>
            <person name="Kuwata A."/>
            <person name="Ogata H."/>
        </authorList>
    </citation>
    <scope>NUCLEOTIDE SEQUENCE [LARGE SCALE GENOMIC DNA]</scope>
    <source>
        <strain evidence="10">NIES 3699</strain>
    </source>
</reference>
<feature type="region of interest" description="Disordered" evidence="6">
    <location>
        <begin position="1"/>
        <end position="22"/>
    </location>
</feature>
<dbReference type="InterPro" id="IPR015925">
    <property type="entry name" value="Ryanodine_IP3_receptor"/>
</dbReference>
<dbReference type="InterPro" id="IPR036300">
    <property type="entry name" value="MIR_dom_sf"/>
</dbReference>
<feature type="region of interest" description="Disordered" evidence="6">
    <location>
        <begin position="2757"/>
        <end position="2785"/>
    </location>
</feature>
<dbReference type="InterPro" id="IPR013662">
    <property type="entry name" value="RIH_assoc-dom"/>
</dbReference>
<name>A0A9W7F0U1_9STRA</name>
<proteinExistence type="predicted"/>
<protein>
    <recommendedName>
        <fullName evidence="8">MIR domain-containing protein</fullName>
    </recommendedName>
</protein>
<evidence type="ECO:0000256" key="5">
    <source>
        <dbReference type="ARBA" id="ARBA00023136"/>
    </source>
</evidence>
<dbReference type="InterPro" id="IPR035910">
    <property type="entry name" value="RyR/IP3R_RIH_dom_sf"/>
</dbReference>
<accession>A0A9W7F0U1</accession>
<dbReference type="Pfam" id="PF08454">
    <property type="entry name" value="RIH_assoc"/>
    <property type="match status" value="1"/>
</dbReference>
<evidence type="ECO:0000259" key="8">
    <source>
        <dbReference type="PROSITE" id="PS50919"/>
    </source>
</evidence>
<comment type="caution">
    <text evidence="9">The sequence shown here is derived from an EMBL/GenBank/DDBJ whole genome shotgun (WGS) entry which is preliminary data.</text>
</comment>
<dbReference type="Gene3D" id="1.10.287.70">
    <property type="match status" value="1"/>
</dbReference>
<dbReference type="InterPro" id="IPR016093">
    <property type="entry name" value="MIR_motif"/>
</dbReference>
<evidence type="ECO:0000256" key="2">
    <source>
        <dbReference type="ARBA" id="ARBA00022692"/>
    </source>
</evidence>
<feature type="compositionally biased region" description="Polar residues" evidence="6">
    <location>
        <begin position="464"/>
        <end position="477"/>
    </location>
</feature>
<feature type="transmembrane region" description="Helical" evidence="7">
    <location>
        <begin position="3563"/>
        <end position="3580"/>
    </location>
</feature>
<feature type="region of interest" description="Disordered" evidence="6">
    <location>
        <begin position="2540"/>
        <end position="2562"/>
    </location>
</feature>
<dbReference type="GO" id="GO:0016020">
    <property type="term" value="C:membrane"/>
    <property type="evidence" value="ECO:0007669"/>
    <property type="project" value="UniProtKB-SubCell"/>
</dbReference>
<evidence type="ECO:0000313" key="9">
    <source>
        <dbReference type="EMBL" id="GMH97427.1"/>
    </source>
</evidence>
<organism evidence="9 10">
    <name type="scientific">Triparma verrucosa</name>
    <dbReference type="NCBI Taxonomy" id="1606542"/>
    <lineage>
        <taxon>Eukaryota</taxon>
        <taxon>Sar</taxon>
        <taxon>Stramenopiles</taxon>
        <taxon>Ochrophyta</taxon>
        <taxon>Bolidophyceae</taxon>
        <taxon>Parmales</taxon>
        <taxon>Triparmaceae</taxon>
        <taxon>Triparma</taxon>
    </lineage>
</organism>
<dbReference type="SUPFAM" id="SSF82109">
    <property type="entry name" value="MIR domain"/>
    <property type="match status" value="1"/>
</dbReference>
<feature type="transmembrane region" description="Helical" evidence="7">
    <location>
        <begin position="3592"/>
        <end position="3611"/>
    </location>
</feature>
<feature type="transmembrane region" description="Helical" evidence="7">
    <location>
        <begin position="3623"/>
        <end position="3647"/>
    </location>
</feature>
<evidence type="ECO:0000256" key="6">
    <source>
        <dbReference type="SAM" id="MobiDB-lite"/>
    </source>
</evidence>
<dbReference type="Proteomes" id="UP001165160">
    <property type="component" value="Unassembled WGS sequence"/>
</dbReference>
<dbReference type="Gene3D" id="2.80.10.50">
    <property type="match status" value="2"/>
</dbReference>
<feature type="transmembrane region" description="Helical" evidence="7">
    <location>
        <begin position="3505"/>
        <end position="3528"/>
    </location>
</feature>
<feature type="compositionally biased region" description="Polar residues" evidence="6">
    <location>
        <begin position="2669"/>
        <end position="2679"/>
    </location>
</feature>
<feature type="domain" description="MIR" evidence="8">
    <location>
        <begin position="589"/>
        <end position="646"/>
    </location>
</feature>
<dbReference type="PROSITE" id="PS50919">
    <property type="entry name" value="MIR"/>
    <property type="match status" value="1"/>
</dbReference>
<comment type="subcellular location">
    <subcellularLocation>
        <location evidence="1">Membrane</location>
        <topology evidence="1">Multi-pass membrane protein</topology>
    </subcellularLocation>
</comment>
<feature type="region of interest" description="Disordered" evidence="6">
    <location>
        <begin position="1912"/>
        <end position="1935"/>
    </location>
</feature>
<dbReference type="GO" id="GO:0006816">
    <property type="term" value="P:calcium ion transport"/>
    <property type="evidence" value="ECO:0007669"/>
    <property type="project" value="InterPro"/>
</dbReference>
<feature type="transmembrane region" description="Helical" evidence="7">
    <location>
        <begin position="3467"/>
        <end position="3485"/>
    </location>
</feature>